<name>A0A1R1XYP9_9FUNG</name>
<comment type="subcellular location">
    <subcellularLocation>
        <location evidence="1">Cytoplasm</location>
    </subcellularLocation>
</comment>
<dbReference type="PANTHER" id="PTHR31126">
    <property type="entry name" value="TYROSINE-PROTEIN PHOSPHATASE"/>
    <property type="match status" value="1"/>
</dbReference>
<gene>
    <name evidence="4" type="ORF">AYI70_g10008</name>
    <name evidence="5" type="ORF">AYI70_g4542</name>
</gene>
<evidence type="ECO:0000313" key="4">
    <source>
        <dbReference type="EMBL" id="OMJ10952.1"/>
    </source>
</evidence>
<dbReference type="InterPro" id="IPR004861">
    <property type="entry name" value="Siw14-like"/>
</dbReference>
<protein>
    <submittedName>
        <fullName evidence="5">Putative tyrosine-protein phosphatase</fullName>
    </submittedName>
</protein>
<dbReference type="InterPro" id="IPR020428">
    <property type="entry name" value="PFA-DSPs"/>
</dbReference>
<dbReference type="EMBL" id="LSSN01001412">
    <property type="protein sequence ID" value="OMJ19738.1"/>
    <property type="molecule type" value="Genomic_DNA"/>
</dbReference>
<accession>A0A1R1XYP9</accession>
<evidence type="ECO:0000256" key="3">
    <source>
        <dbReference type="ARBA" id="ARBA00022801"/>
    </source>
</evidence>
<proteinExistence type="predicted"/>
<dbReference type="STRING" id="133412.A0A1R1XYP9"/>
<dbReference type="CDD" id="cd14501">
    <property type="entry name" value="PFA-DSP"/>
    <property type="match status" value="1"/>
</dbReference>
<dbReference type="GO" id="GO:0005737">
    <property type="term" value="C:cytoplasm"/>
    <property type="evidence" value="ECO:0007669"/>
    <property type="project" value="UniProtKB-SubCell"/>
</dbReference>
<organism evidence="5 6">
    <name type="scientific">Smittium culicis</name>
    <dbReference type="NCBI Taxonomy" id="133412"/>
    <lineage>
        <taxon>Eukaryota</taxon>
        <taxon>Fungi</taxon>
        <taxon>Fungi incertae sedis</taxon>
        <taxon>Zoopagomycota</taxon>
        <taxon>Kickxellomycotina</taxon>
        <taxon>Harpellomycetes</taxon>
        <taxon>Harpellales</taxon>
        <taxon>Legeriomycetaceae</taxon>
        <taxon>Smittium</taxon>
    </lineage>
</organism>
<evidence type="ECO:0000313" key="5">
    <source>
        <dbReference type="EMBL" id="OMJ19738.1"/>
    </source>
</evidence>
<dbReference type="SUPFAM" id="SSF52799">
    <property type="entry name" value="(Phosphotyrosine protein) phosphatases II"/>
    <property type="match status" value="1"/>
</dbReference>
<dbReference type="AlphaFoldDB" id="A0A1R1XYP9"/>
<comment type="caution">
    <text evidence="5">The sequence shown here is derived from an EMBL/GenBank/DDBJ whole genome shotgun (WGS) entry which is preliminary data.</text>
</comment>
<dbReference type="InterPro" id="IPR029021">
    <property type="entry name" value="Prot-tyrosine_phosphatase-like"/>
</dbReference>
<dbReference type="Proteomes" id="UP000187283">
    <property type="component" value="Unassembled WGS sequence"/>
</dbReference>
<dbReference type="Gene3D" id="3.90.190.10">
    <property type="entry name" value="Protein tyrosine phosphatase superfamily"/>
    <property type="match status" value="1"/>
</dbReference>
<evidence type="ECO:0000313" key="6">
    <source>
        <dbReference type="Proteomes" id="UP000187283"/>
    </source>
</evidence>
<evidence type="ECO:0000256" key="2">
    <source>
        <dbReference type="ARBA" id="ARBA00022490"/>
    </source>
</evidence>
<dbReference type="PRINTS" id="PR01911">
    <property type="entry name" value="PFDSPHPHTASE"/>
</dbReference>
<dbReference type="EMBL" id="LSSN01004769">
    <property type="protein sequence ID" value="OMJ10952.1"/>
    <property type="molecule type" value="Genomic_DNA"/>
</dbReference>
<keyword evidence="3" id="KW-0378">Hydrolase</keyword>
<evidence type="ECO:0000256" key="1">
    <source>
        <dbReference type="ARBA" id="ARBA00004496"/>
    </source>
</evidence>
<sequence length="173" mass="19900">MYELNKELIKPPEIFGLVEEGVYRCNGTLDAQQVEFLEPLEIKTILLLSIENVSVPLQRFVKKNNINQIQLGLKIWQGNLEWKPVSEELVKEAVESILDTKCHPLLLVCSSGVRETGIVVGCLRKLQKWNFNSIVFEYRRYSASKSKYAAELFIELFDTDLVNVPSNPPLWFN</sequence>
<reference evidence="5 6" key="1">
    <citation type="submission" date="2017-01" db="EMBL/GenBank/DDBJ databases">
        <authorList>
            <person name="Mah S.A."/>
            <person name="Swanson W.J."/>
            <person name="Moy G.W."/>
            <person name="Vacquier V.D."/>
        </authorList>
    </citation>
    <scope>NUCLEOTIDE SEQUENCE [LARGE SCALE GENOMIC DNA]</scope>
    <source>
        <strain evidence="5 6">GSMNP</strain>
    </source>
</reference>
<dbReference type="Pfam" id="PF03162">
    <property type="entry name" value="Y_phosphatase2"/>
    <property type="match status" value="1"/>
</dbReference>
<dbReference type="PANTHER" id="PTHR31126:SF18">
    <property type="entry name" value="PROTEIN-TYROSINE-PHOSPHATASE"/>
    <property type="match status" value="1"/>
</dbReference>
<dbReference type="OrthoDB" id="6375174at2759"/>
<dbReference type="FunFam" id="3.90.190.10:FF:000035">
    <property type="entry name" value="Tyrosine phosphatase, putative"/>
    <property type="match status" value="1"/>
</dbReference>
<dbReference type="GO" id="GO:0016791">
    <property type="term" value="F:phosphatase activity"/>
    <property type="evidence" value="ECO:0007669"/>
    <property type="project" value="InterPro"/>
</dbReference>
<keyword evidence="6" id="KW-1185">Reference proteome</keyword>
<keyword evidence="2" id="KW-0963">Cytoplasm</keyword>